<dbReference type="InterPro" id="IPR003378">
    <property type="entry name" value="Fringe-like_glycosylTrfase"/>
</dbReference>
<keyword evidence="10" id="KW-1133">Transmembrane helix</keyword>
<evidence type="ECO:0000256" key="5">
    <source>
        <dbReference type="ARBA" id="ARBA00022676"/>
    </source>
</evidence>
<protein>
    <recommendedName>
        <fullName evidence="4">N-acetylgalactosaminide beta-1,3-galactosyltransferase</fullName>
        <ecNumber evidence="4">2.4.1.122</ecNumber>
    </recommendedName>
</protein>
<keyword evidence="5" id="KW-0328">Glycosyltransferase</keyword>
<evidence type="ECO:0000256" key="7">
    <source>
        <dbReference type="ARBA" id="ARBA00022692"/>
    </source>
</evidence>
<dbReference type="InterPro" id="IPR026050">
    <property type="entry name" value="C1GALT1/C1GALT1_chp1"/>
</dbReference>
<proteinExistence type="inferred from homology"/>
<evidence type="ECO:0000313" key="14">
    <source>
        <dbReference type="WBParaSite" id="maker-uti_cns_0014002-snap-gene-0.2-mRNA-1"/>
    </source>
</evidence>
<evidence type="ECO:0000259" key="12">
    <source>
        <dbReference type="Pfam" id="PF02434"/>
    </source>
</evidence>
<organism evidence="13 14">
    <name type="scientific">Macrostomum lignano</name>
    <dbReference type="NCBI Taxonomy" id="282301"/>
    <lineage>
        <taxon>Eukaryota</taxon>
        <taxon>Metazoa</taxon>
        <taxon>Spiralia</taxon>
        <taxon>Lophotrochozoa</taxon>
        <taxon>Platyhelminthes</taxon>
        <taxon>Rhabditophora</taxon>
        <taxon>Macrostomorpha</taxon>
        <taxon>Macrostomida</taxon>
        <taxon>Macrostomidae</taxon>
        <taxon>Macrostomum</taxon>
    </lineage>
</organism>
<evidence type="ECO:0000256" key="11">
    <source>
        <dbReference type="ARBA" id="ARBA00023136"/>
    </source>
</evidence>
<evidence type="ECO:0000256" key="10">
    <source>
        <dbReference type="ARBA" id="ARBA00022989"/>
    </source>
</evidence>
<evidence type="ECO:0000256" key="9">
    <source>
        <dbReference type="ARBA" id="ARBA00022968"/>
    </source>
</evidence>
<comment type="subcellular location">
    <subcellularLocation>
        <location evidence="1">Membrane</location>
        <topology evidence="1">Single-pass type II membrane protein</topology>
    </subcellularLocation>
</comment>
<dbReference type="UniPathway" id="UPA00378"/>
<dbReference type="GO" id="GO:0016263">
    <property type="term" value="F:glycoprotein-N-acetylgalactosamine 3-beta-galactosyltransferase activity"/>
    <property type="evidence" value="ECO:0007669"/>
    <property type="project" value="UniProtKB-EC"/>
</dbReference>
<dbReference type="WBParaSite" id="maker-uti_cns_0014002-snap-gene-0.2-mRNA-1">
    <property type="protein sequence ID" value="maker-uti_cns_0014002-snap-gene-0.2-mRNA-1"/>
    <property type="gene ID" value="maker-uti_cns_0014002-snap-gene-0.2"/>
</dbReference>
<name>A0A1I8IM60_9PLAT</name>
<dbReference type="GO" id="GO:0016020">
    <property type="term" value="C:membrane"/>
    <property type="evidence" value="ECO:0007669"/>
    <property type="project" value="UniProtKB-SubCell"/>
</dbReference>
<dbReference type="GO" id="GO:0000166">
    <property type="term" value="F:nucleotide binding"/>
    <property type="evidence" value="ECO:0007669"/>
    <property type="project" value="UniProtKB-KW"/>
</dbReference>
<accession>A0A1I8IM60</accession>
<comment type="similarity">
    <text evidence="3">Belongs to the glycosyltransferase 31 family. Beta3-Gal-T subfamily.</text>
</comment>
<keyword evidence="6" id="KW-0808">Transferase</keyword>
<comment type="pathway">
    <text evidence="2">Protein modification; protein glycosylation.</text>
</comment>
<keyword evidence="13" id="KW-1185">Reference proteome</keyword>
<keyword evidence="9" id="KW-0735">Signal-anchor</keyword>
<keyword evidence="8" id="KW-0547">Nucleotide-binding</keyword>
<evidence type="ECO:0000256" key="8">
    <source>
        <dbReference type="ARBA" id="ARBA00022741"/>
    </source>
</evidence>
<dbReference type="AlphaFoldDB" id="A0A1I8IM60"/>
<evidence type="ECO:0000256" key="2">
    <source>
        <dbReference type="ARBA" id="ARBA00004922"/>
    </source>
</evidence>
<dbReference type="EC" id="2.4.1.122" evidence="4"/>
<reference evidence="14" key="1">
    <citation type="submission" date="2016-11" db="UniProtKB">
        <authorList>
            <consortium name="WormBaseParasite"/>
        </authorList>
    </citation>
    <scope>IDENTIFICATION</scope>
</reference>
<feature type="domain" description="Fringe-like glycosyltransferase" evidence="12">
    <location>
        <begin position="95"/>
        <end position="262"/>
    </location>
</feature>
<evidence type="ECO:0000256" key="6">
    <source>
        <dbReference type="ARBA" id="ARBA00022679"/>
    </source>
</evidence>
<evidence type="ECO:0000256" key="1">
    <source>
        <dbReference type="ARBA" id="ARBA00004606"/>
    </source>
</evidence>
<evidence type="ECO:0000256" key="3">
    <source>
        <dbReference type="ARBA" id="ARBA00006462"/>
    </source>
</evidence>
<sequence length="381" mass="43126">MATVGSRKWLPLICGLIVGAMATHFAHLTTKMLGDGARVMVNAAGSQMRSQQLTEMGNQTNASRKSLSSPQLDIPAELYKRVRILCLIITHPGNYATRATAVNNTWARRCNRHVFVGSQPTNLSLPLMRLNVTETHDNLWQKTWMSLDYAEKNFDLDQFDFIFKADDDTFAVMENLRLILLPLHPERPSFVGRKFRYSGDADKPYMSGGAGYALSRRALRTFLSAAVRNPKLDPCQRQLRHSEDFMLGSCLKGLGVEFIDSRDSSGLERFHPLTPEYMIGWGPMPMPKWMHTFNYFKFKACHRGCVSKASATFHYISQIEMYKMEFLLYGMSPIGVHLPETETRQAMKLLRGMCSCRLHSLGVEADRTALARNSRTAALDK</sequence>
<dbReference type="Proteomes" id="UP000095280">
    <property type="component" value="Unplaced"/>
</dbReference>
<dbReference type="Gene3D" id="3.90.550.50">
    <property type="match status" value="1"/>
</dbReference>
<keyword evidence="11" id="KW-0472">Membrane</keyword>
<evidence type="ECO:0000313" key="13">
    <source>
        <dbReference type="Proteomes" id="UP000095280"/>
    </source>
</evidence>
<keyword evidence="7" id="KW-0812">Transmembrane</keyword>
<dbReference type="Pfam" id="PF02434">
    <property type="entry name" value="Fringe"/>
    <property type="match status" value="1"/>
</dbReference>
<evidence type="ECO:0000256" key="4">
    <source>
        <dbReference type="ARBA" id="ARBA00012557"/>
    </source>
</evidence>
<dbReference type="PANTHER" id="PTHR23033:SF14">
    <property type="entry name" value="GLYCOPROTEIN-N-ACETYLGALACTOSAMINE 3-BETA-GALACTOSYLTRANSFERASE 1-RELATED"/>
    <property type="match status" value="1"/>
</dbReference>
<dbReference type="PANTHER" id="PTHR23033">
    <property type="entry name" value="BETA1,3-GALACTOSYLTRANSFERASE"/>
    <property type="match status" value="1"/>
</dbReference>